<dbReference type="OrthoDB" id="9778777at2"/>
<dbReference type="GO" id="GO:0043546">
    <property type="term" value="F:molybdopterin cofactor binding"/>
    <property type="evidence" value="ECO:0007669"/>
    <property type="project" value="TreeGrafter"/>
</dbReference>
<sequence>MQTSFLKSKAWIRTFRPRSSLETMQNSRREFLRTASLTTLGLALGTKVVFADNLPDGMSLIGLPGKDPGMVILNDRPPNAETPAHMLDDALTPNDRFFVRCNGLPPENANPATWTLTIGGEAVRNEKTYTLQELKTRFPVVSYDLTLECGGNGRSEFNPPAKGNQWSTGAVSCARWTGVRLKDVLNDAGLTSAAVYVGYYGKDTHLSGDPDKVVISRGVPIRKALEEESLIAWEMNGAPLPMLNGYPLRLVFGGFPASCSGKWLDKIVVRDRVHDGPKMTGQSYRVPCKPVPPGRVVPDDEMCIIEEMPVKSLITFPKTGATIAAGKTLPIRGKAWTAAAAITKMEFSIDFGASWQACKLENAANRYAWQLFSARVDFPQSGYYEVWARATDAGGNSQPMLLPGWNPRGYLNNACHRIAVKVADQ</sequence>
<keyword evidence="3" id="KW-0479">Metal-binding</keyword>
<dbReference type="Proteomes" id="UP000321907">
    <property type="component" value="Unassembled WGS sequence"/>
</dbReference>
<dbReference type="Gene3D" id="2.60.40.650">
    <property type="match status" value="1"/>
</dbReference>
<dbReference type="Pfam" id="PF00174">
    <property type="entry name" value="Oxidored_molyb"/>
    <property type="match status" value="1"/>
</dbReference>
<evidence type="ECO:0000256" key="1">
    <source>
        <dbReference type="ARBA" id="ARBA00001924"/>
    </source>
</evidence>
<evidence type="ECO:0000313" key="8">
    <source>
        <dbReference type="Proteomes" id="UP000321907"/>
    </source>
</evidence>
<evidence type="ECO:0000256" key="2">
    <source>
        <dbReference type="ARBA" id="ARBA00022505"/>
    </source>
</evidence>
<dbReference type="InterPro" id="IPR006311">
    <property type="entry name" value="TAT_signal"/>
</dbReference>
<dbReference type="InterPro" id="IPR014756">
    <property type="entry name" value="Ig_E-set"/>
</dbReference>
<dbReference type="Pfam" id="PF03404">
    <property type="entry name" value="Mo-co_dimer"/>
    <property type="match status" value="1"/>
</dbReference>
<organism evidence="7 8">
    <name type="scientific">Neolewinella aurantiaca</name>
    <dbReference type="NCBI Taxonomy" id="2602767"/>
    <lineage>
        <taxon>Bacteria</taxon>
        <taxon>Pseudomonadati</taxon>
        <taxon>Bacteroidota</taxon>
        <taxon>Saprospiria</taxon>
        <taxon>Saprospirales</taxon>
        <taxon>Lewinellaceae</taxon>
        <taxon>Neolewinella</taxon>
    </lineage>
</organism>
<evidence type="ECO:0000256" key="3">
    <source>
        <dbReference type="ARBA" id="ARBA00022723"/>
    </source>
</evidence>
<keyword evidence="2" id="KW-0500">Molybdenum</keyword>
<evidence type="ECO:0000259" key="5">
    <source>
        <dbReference type="Pfam" id="PF00174"/>
    </source>
</evidence>
<protein>
    <submittedName>
        <fullName evidence="7">Sulfite oxidase</fullName>
    </submittedName>
</protein>
<feature type="domain" description="Moybdenum cofactor oxidoreductase dimerisation" evidence="6">
    <location>
        <begin position="304"/>
        <end position="422"/>
    </location>
</feature>
<dbReference type="InterPro" id="IPR008335">
    <property type="entry name" value="Mopterin_OxRdtase_euk"/>
</dbReference>
<dbReference type="InterPro" id="IPR036374">
    <property type="entry name" value="OxRdtase_Mopterin-bd_sf"/>
</dbReference>
<dbReference type="AlphaFoldDB" id="A0A5C7FZS2"/>
<accession>A0A5C7FZS2</accession>
<dbReference type="PRINTS" id="PR00407">
    <property type="entry name" value="EUMOPTERIN"/>
</dbReference>
<dbReference type="GO" id="GO:0008482">
    <property type="term" value="F:sulfite oxidase activity"/>
    <property type="evidence" value="ECO:0007669"/>
    <property type="project" value="TreeGrafter"/>
</dbReference>
<comment type="caution">
    <text evidence="7">The sequence shown here is derived from an EMBL/GenBank/DDBJ whole genome shotgun (WGS) entry which is preliminary data.</text>
</comment>
<evidence type="ECO:0000313" key="7">
    <source>
        <dbReference type="EMBL" id="TXF91206.1"/>
    </source>
</evidence>
<dbReference type="PANTHER" id="PTHR19372">
    <property type="entry name" value="SULFITE REDUCTASE"/>
    <property type="match status" value="1"/>
</dbReference>
<dbReference type="InterPro" id="IPR005066">
    <property type="entry name" value="MoCF_OxRdtse_dimer"/>
</dbReference>
<dbReference type="PANTHER" id="PTHR19372:SF7">
    <property type="entry name" value="SULFITE OXIDASE, MITOCHONDRIAL"/>
    <property type="match status" value="1"/>
</dbReference>
<gene>
    <name evidence="7" type="ORF">FUA23_03000</name>
</gene>
<feature type="domain" description="Oxidoreductase molybdopterin-binding" evidence="5">
    <location>
        <begin position="106"/>
        <end position="276"/>
    </location>
</feature>
<reference evidence="7 8" key="1">
    <citation type="submission" date="2019-08" db="EMBL/GenBank/DDBJ databases">
        <title>Lewinella sp. strain SSH13 Genome sequencing and assembly.</title>
        <authorList>
            <person name="Kim I."/>
        </authorList>
    </citation>
    <scope>NUCLEOTIDE SEQUENCE [LARGE SCALE GENOMIC DNA]</scope>
    <source>
        <strain evidence="7 8">SSH13</strain>
    </source>
</reference>
<dbReference type="PROSITE" id="PS51318">
    <property type="entry name" value="TAT"/>
    <property type="match status" value="1"/>
</dbReference>
<keyword evidence="4" id="KW-0560">Oxidoreductase</keyword>
<dbReference type="SUPFAM" id="SSF81296">
    <property type="entry name" value="E set domains"/>
    <property type="match status" value="1"/>
</dbReference>
<dbReference type="InterPro" id="IPR000572">
    <property type="entry name" value="OxRdtase_Mopterin-bd_dom"/>
</dbReference>
<evidence type="ECO:0000256" key="4">
    <source>
        <dbReference type="ARBA" id="ARBA00023002"/>
    </source>
</evidence>
<dbReference type="CDD" id="cd02110">
    <property type="entry name" value="SO_family_Moco_dimer"/>
    <property type="match status" value="1"/>
</dbReference>
<name>A0A5C7FZS2_9BACT</name>
<dbReference type="Gene3D" id="3.90.420.10">
    <property type="entry name" value="Oxidoreductase, molybdopterin-binding domain"/>
    <property type="match status" value="1"/>
</dbReference>
<dbReference type="SUPFAM" id="SSF56524">
    <property type="entry name" value="Oxidoreductase molybdopterin-binding domain"/>
    <property type="match status" value="1"/>
</dbReference>
<dbReference type="EMBL" id="VOXD01000003">
    <property type="protein sequence ID" value="TXF91206.1"/>
    <property type="molecule type" value="Genomic_DNA"/>
</dbReference>
<dbReference type="GO" id="GO:0030151">
    <property type="term" value="F:molybdenum ion binding"/>
    <property type="evidence" value="ECO:0007669"/>
    <property type="project" value="InterPro"/>
</dbReference>
<proteinExistence type="predicted"/>
<keyword evidence="8" id="KW-1185">Reference proteome</keyword>
<dbReference type="GO" id="GO:0020037">
    <property type="term" value="F:heme binding"/>
    <property type="evidence" value="ECO:0007669"/>
    <property type="project" value="TreeGrafter"/>
</dbReference>
<comment type="cofactor">
    <cofactor evidence="1">
        <name>Mo-molybdopterin</name>
        <dbReference type="ChEBI" id="CHEBI:71302"/>
    </cofactor>
</comment>
<dbReference type="GO" id="GO:0006790">
    <property type="term" value="P:sulfur compound metabolic process"/>
    <property type="evidence" value="ECO:0007669"/>
    <property type="project" value="TreeGrafter"/>
</dbReference>
<evidence type="ECO:0000259" key="6">
    <source>
        <dbReference type="Pfam" id="PF03404"/>
    </source>
</evidence>